<feature type="chain" id="PRO_5047091662" evidence="5">
    <location>
        <begin position="22"/>
        <end position="318"/>
    </location>
</feature>
<dbReference type="PRINTS" id="PR00388">
    <property type="entry name" value="PDIESTERASE2"/>
</dbReference>
<evidence type="ECO:0000256" key="3">
    <source>
        <dbReference type="ARBA" id="ARBA00025762"/>
    </source>
</evidence>
<name>A0ABR7XAN6_9SPHI</name>
<accession>A0ABR7XAN6</accession>
<keyword evidence="2 4" id="KW-0114">cAMP</keyword>
<feature type="signal peptide" evidence="5">
    <location>
        <begin position="1"/>
        <end position="21"/>
    </location>
</feature>
<dbReference type="EMBL" id="JACWMW010000007">
    <property type="protein sequence ID" value="MBD1387594.1"/>
    <property type="molecule type" value="Genomic_DNA"/>
</dbReference>
<dbReference type="Pfam" id="PF02112">
    <property type="entry name" value="PDEase_II"/>
    <property type="match status" value="1"/>
</dbReference>
<gene>
    <name evidence="6" type="ORF">IDJ75_20080</name>
</gene>
<reference evidence="6 7" key="1">
    <citation type="submission" date="2020-09" db="EMBL/GenBank/DDBJ databases">
        <title>Novel species of Mucilaginibacter isolated from a glacier on the Tibetan Plateau.</title>
        <authorList>
            <person name="Liu Q."/>
            <person name="Xin Y.-H."/>
        </authorList>
    </citation>
    <scope>NUCLEOTIDE SEQUENCE [LARGE SCALE GENOMIC DNA]</scope>
    <source>
        <strain evidence="6 7">CGMCC 1.13878</strain>
    </source>
</reference>
<dbReference type="Proteomes" id="UP000618754">
    <property type="component" value="Unassembled WGS sequence"/>
</dbReference>
<proteinExistence type="inferred from homology"/>
<dbReference type="InterPro" id="IPR024225">
    <property type="entry name" value="cAMP-PdiesteraseII_CS"/>
</dbReference>
<dbReference type="Gene3D" id="3.60.15.10">
    <property type="entry name" value="Ribonuclease Z/Hydroxyacylglutathione hydrolase-like"/>
    <property type="match status" value="1"/>
</dbReference>
<protein>
    <submittedName>
        <fullName evidence="6">3',5'-cyclic-nucleotide phosphodiesterase</fullName>
    </submittedName>
</protein>
<dbReference type="PIRSF" id="PIRSF000962">
    <property type="entry name" value="Cyc_nuc_PDEase"/>
    <property type="match status" value="1"/>
</dbReference>
<evidence type="ECO:0000256" key="2">
    <source>
        <dbReference type="ARBA" id="ARBA00023149"/>
    </source>
</evidence>
<dbReference type="PANTHER" id="PTHR28283">
    <property type="entry name" value="3',5'-CYCLIC-NUCLEOTIDE PHOSPHODIESTERASE 1"/>
    <property type="match status" value="1"/>
</dbReference>
<dbReference type="RefSeq" id="WP_191177440.1">
    <property type="nucleotide sequence ID" value="NZ_JACWMW010000007.1"/>
</dbReference>
<evidence type="ECO:0000313" key="7">
    <source>
        <dbReference type="Proteomes" id="UP000618754"/>
    </source>
</evidence>
<keyword evidence="1 4" id="KW-0378">Hydrolase</keyword>
<evidence type="ECO:0000256" key="5">
    <source>
        <dbReference type="SAM" id="SignalP"/>
    </source>
</evidence>
<comment type="caution">
    <text evidence="6">The sequence shown here is derived from an EMBL/GenBank/DDBJ whole genome shotgun (WGS) entry which is preliminary data.</text>
</comment>
<sequence length="318" mass="35025">MYNHRKFSLFAFLLLPVFALAQVKPAASFRIVPLGVLGGADESNLSAYMLAPKGSLNYICLDAGTLHYGIAKGAANKTFAVPAAVVLRQYIKGYFISHAHLDHLAGMVMNSPDDTSKNIYGLKSTLETLKNHYFTWESWANFTDEGSAPQLKKYHYKPLEPGSETVIENTEMQVQVFPLSHSNLTSTAFLVRSKDSYILYLGDTGADEIEKSHNLHSLWAAVAPLVKAKKLKAIMIEVSFPNEQPDKSLFGHLTPRLLMNEMSELGKLAGGTLNGLNVVVTHLKPPYKSITKIKTQLKAANSLGLNLIYPQQGKAVEF</sequence>
<dbReference type="SUPFAM" id="SSF56281">
    <property type="entry name" value="Metallo-hydrolase/oxidoreductase"/>
    <property type="match status" value="1"/>
</dbReference>
<dbReference type="InterPro" id="IPR000396">
    <property type="entry name" value="Pdiesterase2"/>
</dbReference>
<keyword evidence="5" id="KW-0732">Signal</keyword>
<evidence type="ECO:0000256" key="4">
    <source>
        <dbReference type="PIRNR" id="PIRNR000962"/>
    </source>
</evidence>
<evidence type="ECO:0000313" key="6">
    <source>
        <dbReference type="EMBL" id="MBD1387594.1"/>
    </source>
</evidence>
<dbReference type="CDD" id="cd07735">
    <property type="entry name" value="class_II_PDE_MBL-fold"/>
    <property type="match status" value="1"/>
</dbReference>
<comment type="similarity">
    <text evidence="3 4">Belongs to the cyclic nucleotide phosphodiesterase class-II family.</text>
</comment>
<dbReference type="PROSITE" id="PS00607">
    <property type="entry name" value="PDEASE_II"/>
    <property type="match status" value="1"/>
</dbReference>
<dbReference type="InterPro" id="IPR036866">
    <property type="entry name" value="RibonucZ/Hydroxyglut_hydro"/>
</dbReference>
<keyword evidence="7" id="KW-1185">Reference proteome</keyword>
<organism evidence="6 7">
    <name type="scientific">Mucilaginibacter rigui</name>
    <dbReference type="NCBI Taxonomy" id="534635"/>
    <lineage>
        <taxon>Bacteria</taxon>
        <taxon>Pseudomonadati</taxon>
        <taxon>Bacteroidota</taxon>
        <taxon>Sphingobacteriia</taxon>
        <taxon>Sphingobacteriales</taxon>
        <taxon>Sphingobacteriaceae</taxon>
        <taxon>Mucilaginibacter</taxon>
    </lineage>
</organism>
<evidence type="ECO:0000256" key="1">
    <source>
        <dbReference type="ARBA" id="ARBA00022801"/>
    </source>
</evidence>
<dbReference type="PANTHER" id="PTHR28283:SF1">
    <property type="entry name" value="3',5'-CYCLIC-NUCLEOTIDE PHOSPHODIESTERASE 1"/>
    <property type="match status" value="1"/>
</dbReference>